<protein>
    <submittedName>
        <fullName evidence="1">Uncharacterized protein</fullName>
    </submittedName>
</protein>
<accession>A0A8E2W863</accession>
<dbReference type="Proteomes" id="UP000245631">
    <property type="component" value="Unassembled WGS sequence"/>
</dbReference>
<name>A0A8E2W863_RHILI</name>
<sequence length="109" mass="11812">MNATAMIAPWADKTSHAYAHGFDQGFKGRTFRNPCAGNPAGTDNHYFGFLAGETAKAKGFLTREDYEAHEAADDEPGETVRASEVHTYGPGSTCSHGIRWPWACNDCDA</sequence>
<comment type="caution">
    <text evidence="1">The sequence shown here is derived from an EMBL/GenBank/DDBJ whole genome shotgun (WGS) entry which is preliminary data.</text>
</comment>
<evidence type="ECO:0000313" key="1">
    <source>
        <dbReference type="EMBL" id="PWJ88397.1"/>
    </source>
</evidence>
<dbReference type="RefSeq" id="WP_146211823.1">
    <property type="nucleotide sequence ID" value="NZ_QGGH01000011.1"/>
</dbReference>
<evidence type="ECO:0000313" key="2">
    <source>
        <dbReference type="Proteomes" id="UP000245631"/>
    </source>
</evidence>
<organism evidence="1 2">
    <name type="scientific">Rhizobium loti</name>
    <name type="common">Mesorhizobium loti</name>
    <dbReference type="NCBI Taxonomy" id="381"/>
    <lineage>
        <taxon>Bacteria</taxon>
        <taxon>Pseudomonadati</taxon>
        <taxon>Pseudomonadota</taxon>
        <taxon>Alphaproteobacteria</taxon>
        <taxon>Hyphomicrobiales</taxon>
        <taxon>Phyllobacteriaceae</taxon>
        <taxon>Mesorhizobium</taxon>
    </lineage>
</organism>
<proteinExistence type="predicted"/>
<reference evidence="1 2" key="1">
    <citation type="submission" date="2018-05" db="EMBL/GenBank/DDBJ databases">
        <title>Genomic Encyclopedia of Type Strains, Phase IV (KMG-IV): sequencing the most valuable type-strain genomes for metagenomic binning, comparative biology and taxonomic classification.</title>
        <authorList>
            <person name="Goeker M."/>
        </authorList>
    </citation>
    <scope>NUCLEOTIDE SEQUENCE [LARGE SCALE GENOMIC DNA]</scope>
    <source>
        <strain evidence="1 2">DSM 2626</strain>
    </source>
</reference>
<dbReference type="AlphaFoldDB" id="A0A8E2W863"/>
<dbReference type="GeneID" id="61054893"/>
<gene>
    <name evidence="1" type="ORF">C8D77_111120</name>
</gene>
<dbReference type="EMBL" id="QGGH01000011">
    <property type="protein sequence ID" value="PWJ88397.1"/>
    <property type="molecule type" value="Genomic_DNA"/>
</dbReference>